<accession>A0A4Y2NUS1</accession>
<name>A0A4Y2NUS1_ARAVE</name>
<dbReference type="AlphaFoldDB" id="A0A4Y2NUS1"/>
<keyword evidence="3" id="KW-1185">Reference proteome</keyword>
<feature type="region of interest" description="Disordered" evidence="1">
    <location>
        <begin position="39"/>
        <end position="58"/>
    </location>
</feature>
<evidence type="ECO:0000256" key="1">
    <source>
        <dbReference type="SAM" id="MobiDB-lite"/>
    </source>
</evidence>
<proteinExistence type="predicted"/>
<evidence type="ECO:0000313" key="2">
    <source>
        <dbReference type="EMBL" id="GBN43338.1"/>
    </source>
</evidence>
<dbReference type="Proteomes" id="UP000499080">
    <property type="component" value="Unassembled WGS sequence"/>
</dbReference>
<gene>
    <name evidence="2" type="ORF">AVEN_210617_1</name>
</gene>
<organism evidence="2 3">
    <name type="scientific">Araneus ventricosus</name>
    <name type="common">Orbweaver spider</name>
    <name type="synonym">Epeira ventricosa</name>
    <dbReference type="NCBI Taxonomy" id="182803"/>
    <lineage>
        <taxon>Eukaryota</taxon>
        <taxon>Metazoa</taxon>
        <taxon>Ecdysozoa</taxon>
        <taxon>Arthropoda</taxon>
        <taxon>Chelicerata</taxon>
        <taxon>Arachnida</taxon>
        <taxon>Araneae</taxon>
        <taxon>Araneomorphae</taxon>
        <taxon>Entelegynae</taxon>
        <taxon>Araneoidea</taxon>
        <taxon>Araneidae</taxon>
        <taxon>Araneus</taxon>
    </lineage>
</organism>
<dbReference type="EMBL" id="BGPR01129932">
    <property type="protein sequence ID" value="GBN43338.1"/>
    <property type="molecule type" value="Genomic_DNA"/>
</dbReference>
<protein>
    <submittedName>
        <fullName evidence="2">Uncharacterized protein</fullName>
    </submittedName>
</protein>
<sequence>MHSLFWRNILRSASLRWTTPYRRGLVPMFTESQSMQLFSAGQPKGRRTPTNPHLPAKDLIPFRIGPVKRRKPSNGNHRIG</sequence>
<comment type="caution">
    <text evidence="2">The sequence shown here is derived from an EMBL/GenBank/DDBJ whole genome shotgun (WGS) entry which is preliminary data.</text>
</comment>
<evidence type="ECO:0000313" key="3">
    <source>
        <dbReference type="Proteomes" id="UP000499080"/>
    </source>
</evidence>
<reference evidence="2 3" key="1">
    <citation type="journal article" date="2019" name="Sci. Rep.">
        <title>Orb-weaving spider Araneus ventricosus genome elucidates the spidroin gene catalogue.</title>
        <authorList>
            <person name="Kono N."/>
            <person name="Nakamura H."/>
            <person name="Ohtoshi R."/>
            <person name="Moran D.A.P."/>
            <person name="Shinohara A."/>
            <person name="Yoshida Y."/>
            <person name="Fujiwara M."/>
            <person name="Mori M."/>
            <person name="Tomita M."/>
            <person name="Arakawa K."/>
        </authorList>
    </citation>
    <scope>NUCLEOTIDE SEQUENCE [LARGE SCALE GENOMIC DNA]</scope>
</reference>